<evidence type="ECO:0000256" key="1">
    <source>
        <dbReference type="ARBA" id="ARBA00022679"/>
    </source>
</evidence>
<dbReference type="RefSeq" id="WP_187747909.1">
    <property type="nucleotide sequence ID" value="NZ_CP060828.1"/>
</dbReference>
<evidence type="ECO:0000256" key="3">
    <source>
        <dbReference type="ARBA" id="ARBA00022777"/>
    </source>
</evidence>
<dbReference type="PROSITE" id="PS00107">
    <property type="entry name" value="PROTEIN_KINASE_ATP"/>
    <property type="match status" value="1"/>
</dbReference>
<gene>
    <name evidence="8" type="ORF">IAG44_16785</name>
</gene>
<dbReference type="InterPro" id="IPR000719">
    <property type="entry name" value="Prot_kinase_dom"/>
</dbReference>
<dbReference type="PROSITE" id="PS50011">
    <property type="entry name" value="PROTEIN_KINASE_DOM"/>
    <property type="match status" value="1"/>
</dbReference>
<dbReference type="PANTHER" id="PTHR43289">
    <property type="entry name" value="MITOGEN-ACTIVATED PROTEIN KINASE KINASE KINASE 20-RELATED"/>
    <property type="match status" value="1"/>
</dbReference>
<dbReference type="SUPFAM" id="SSF56112">
    <property type="entry name" value="Protein kinase-like (PK-like)"/>
    <property type="match status" value="1"/>
</dbReference>
<evidence type="ECO:0000256" key="2">
    <source>
        <dbReference type="ARBA" id="ARBA00022741"/>
    </source>
</evidence>
<dbReference type="Gene3D" id="1.10.510.10">
    <property type="entry name" value="Transferase(Phosphotransferase) domain 1"/>
    <property type="match status" value="1"/>
</dbReference>
<dbReference type="PROSITE" id="PS00108">
    <property type="entry name" value="PROTEIN_KINASE_ST"/>
    <property type="match status" value="1"/>
</dbReference>
<dbReference type="Pfam" id="PF00069">
    <property type="entry name" value="Pkinase"/>
    <property type="match status" value="1"/>
</dbReference>
<evidence type="ECO:0000256" key="4">
    <source>
        <dbReference type="ARBA" id="ARBA00022840"/>
    </source>
</evidence>
<evidence type="ECO:0000313" key="9">
    <source>
        <dbReference type="Proteomes" id="UP000516052"/>
    </source>
</evidence>
<sequence>MPPSSGETGSGVSIGGYALVDRLGSGGMGVVHLARSASGRQVAVKVVHAQYAMDDEFRARFRQEVAAARRVSGAFTAPVVDADPDAEVPWMATLYVPGRTLSEVVAEQGPLAGRELRVLALGLTEALRDIHRAGVVHRDLKPSNVLLAEDGPRVIDFGISRAADNQTLTITGRLMGTPPFMSPEQFTSPREVTAASDVFSLGSLLVYAATGTRPFDGESPYLTVYQVMHEEPTLDGVAEPLRGIVEQCLNKEPELRPRLDELQRLFTTLPDEPAVAPAPPPGDATEPVGVAYDAETQAVGADRRTGRKLKWPGGRGQLDRLKGLAPAVLRLRPGLPVGRLPRRIPRRLAFTVAVGVVSLSAVVWGVSVNDNAPSDTSDVSKAPQLSLPDGWSPWRTNLTQTVPAAAQDRMSSLDTHGCVPDETAVYCTGSGFTVARLDGGTGRVTWRFGPSPQAARPLGVRDGLVYVYENPDVGDTADKSAADGVSGSDAPQWQLTALDTKTGERRWSRSADATEPAALFDGGLLALSPDHGELIGIDARTGKDLWRAGTKSTSGSRCTPLGLRGVPYGLCRDQDDPAKGRWSLLRVGEDGSRELATLPAGVVPLGVLEGQPLFAEPKDAEPQSLGGLDEAYTALLRMDPASGVVVRTPLIEVVRGAATLIGSTVYFIRPDGTATAVTASDGALQWQADTQVENLSKPVWSETAGTLLLANRYGRLLSLDAIDGSAMWTTDKVQDPAGEPENVVPSLVLVGDAIVAVTGDTAFSLNPLTPELGADPELAQGDSGVSS</sequence>
<dbReference type="InterPro" id="IPR002372">
    <property type="entry name" value="PQQ_rpt_dom"/>
</dbReference>
<evidence type="ECO:0000256" key="6">
    <source>
        <dbReference type="SAM" id="MobiDB-lite"/>
    </source>
</evidence>
<keyword evidence="1" id="KW-0808">Transferase</keyword>
<evidence type="ECO:0000256" key="5">
    <source>
        <dbReference type="PROSITE-ProRule" id="PRU10141"/>
    </source>
</evidence>
<reference evidence="8 9" key="1">
    <citation type="submission" date="2020-08" db="EMBL/GenBank/DDBJ databases">
        <title>A novel species.</title>
        <authorList>
            <person name="Gao J."/>
        </authorList>
    </citation>
    <scope>NUCLEOTIDE SEQUENCE [LARGE SCALE GENOMIC DNA]</scope>
    <source>
        <strain evidence="8 9">CRXT-G-22</strain>
    </source>
</reference>
<feature type="binding site" evidence="5">
    <location>
        <position position="45"/>
    </location>
    <ligand>
        <name>ATP</name>
        <dbReference type="ChEBI" id="CHEBI:30616"/>
    </ligand>
</feature>
<dbReference type="SUPFAM" id="SSF50998">
    <property type="entry name" value="Quinoprotein alcohol dehydrogenase-like"/>
    <property type="match status" value="2"/>
</dbReference>
<dbReference type="EMBL" id="CP060828">
    <property type="protein sequence ID" value="QNP70928.1"/>
    <property type="molecule type" value="Genomic_DNA"/>
</dbReference>
<dbReference type="InterPro" id="IPR011009">
    <property type="entry name" value="Kinase-like_dom_sf"/>
</dbReference>
<dbReference type="PANTHER" id="PTHR43289:SF34">
    <property type="entry name" value="SERINE_THREONINE-PROTEIN KINASE YBDM-RELATED"/>
    <property type="match status" value="1"/>
</dbReference>
<proteinExistence type="predicted"/>
<dbReference type="GO" id="GO:0005524">
    <property type="term" value="F:ATP binding"/>
    <property type="evidence" value="ECO:0007669"/>
    <property type="project" value="UniProtKB-UniRule"/>
</dbReference>
<dbReference type="Pfam" id="PF13360">
    <property type="entry name" value="PQQ_2"/>
    <property type="match status" value="2"/>
</dbReference>
<keyword evidence="9" id="KW-1185">Reference proteome</keyword>
<feature type="region of interest" description="Disordered" evidence="6">
    <location>
        <begin position="767"/>
        <end position="787"/>
    </location>
</feature>
<dbReference type="KEGG" id="sroi:IAG44_16785"/>
<organism evidence="8 9">
    <name type="scientific">Streptomyces roseirectus</name>
    <dbReference type="NCBI Taxonomy" id="2768066"/>
    <lineage>
        <taxon>Bacteria</taxon>
        <taxon>Bacillati</taxon>
        <taxon>Actinomycetota</taxon>
        <taxon>Actinomycetes</taxon>
        <taxon>Kitasatosporales</taxon>
        <taxon>Streptomycetaceae</taxon>
        <taxon>Streptomyces</taxon>
    </lineage>
</organism>
<keyword evidence="4 5" id="KW-0067">ATP-binding</keyword>
<feature type="domain" description="Protein kinase" evidence="7">
    <location>
        <begin position="17"/>
        <end position="275"/>
    </location>
</feature>
<evidence type="ECO:0000259" key="7">
    <source>
        <dbReference type="PROSITE" id="PS50011"/>
    </source>
</evidence>
<dbReference type="Gene3D" id="2.130.10.10">
    <property type="entry name" value="YVTN repeat-like/Quinoprotein amine dehydrogenase"/>
    <property type="match status" value="2"/>
</dbReference>
<name>A0A7H0IDR2_9ACTN</name>
<dbReference type="CDD" id="cd14014">
    <property type="entry name" value="STKc_PknB_like"/>
    <property type="match status" value="1"/>
</dbReference>
<keyword evidence="2 5" id="KW-0547">Nucleotide-binding</keyword>
<dbReference type="Gene3D" id="3.30.200.20">
    <property type="entry name" value="Phosphorylase Kinase, domain 1"/>
    <property type="match status" value="1"/>
</dbReference>
<protein>
    <submittedName>
        <fullName evidence="8">Protein kinase</fullName>
    </submittedName>
</protein>
<dbReference type="SMART" id="SM00564">
    <property type="entry name" value="PQQ"/>
    <property type="match status" value="4"/>
</dbReference>
<dbReference type="InterPro" id="IPR008271">
    <property type="entry name" value="Ser/Thr_kinase_AS"/>
</dbReference>
<dbReference type="InterPro" id="IPR017441">
    <property type="entry name" value="Protein_kinase_ATP_BS"/>
</dbReference>
<dbReference type="GO" id="GO:0004674">
    <property type="term" value="F:protein serine/threonine kinase activity"/>
    <property type="evidence" value="ECO:0007669"/>
    <property type="project" value="TreeGrafter"/>
</dbReference>
<evidence type="ECO:0000313" key="8">
    <source>
        <dbReference type="EMBL" id="QNP70928.1"/>
    </source>
</evidence>
<dbReference type="Proteomes" id="UP000516052">
    <property type="component" value="Chromosome"/>
</dbReference>
<accession>A0A7H0IDR2</accession>
<keyword evidence="3 8" id="KW-0418">Kinase</keyword>
<dbReference type="AlphaFoldDB" id="A0A7H0IDR2"/>
<dbReference type="InterPro" id="IPR018391">
    <property type="entry name" value="PQQ_b-propeller_rpt"/>
</dbReference>
<dbReference type="SMART" id="SM00220">
    <property type="entry name" value="S_TKc"/>
    <property type="match status" value="1"/>
</dbReference>
<dbReference type="InterPro" id="IPR015943">
    <property type="entry name" value="WD40/YVTN_repeat-like_dom_sf"/>
</dbReference>
<dbReference type="InterPro" id="IPR011047">
    <property type="entry name" value="Quinoprotein_ADH-like_sf"/>
</dbReference>